<sequence length="175" mass="19969">MVELTEDEIIEQLEQITNLPEFIQRSNDFLFIGLRNFLPYLFINDDPDIQEYAVKPLLAKAGPLDDIHISLRLVYALGKVRKELYADIFSLTQFNEYLANEVQAADFSSDIVYTLLSNLNAATENSQLIDAITKMKFSDFTIYSKQRYSNLVKTALILSVMAILKELVDECGIKS</sequence>
<dbReference type="GO" id="GO:0003677">
    <property type="term" value="F:DNA binding"/>
    <property type="evidence" value="ECO:0007669"/>
    <property type="project" value="UniProtKB-KW"/>
</dbReference>
<proteinExistence type="predicted"/>
<reference evidence="3" key="2">
    <citation type="submission" date="2017-09" db="EMBL/GenBank/DDBJ databases">
        <title>FDA dAtabase for Regulatory Grade micrObial Sequences (FDA-ARGOS): Supporting development and validation of Infectious Disease Dx tests.</title>
        <authorList>
            <person name="Minogue T."/>
            <person name="Wolcott M."/>
            <person name="Wasieloski L."/>
            <person name="Aguilar W."/>
            <person name="Moore D."/>
            <person name="Tallon L."/>
            <person name="Sadzewicz L."/>
            <person name="Ott S."/>
            <person name="Zhao X."/>
            <person name="Nagaraj S."/>
            <person name="Vavikolanu K."/>
            <person name="Aluvathingal J."/>
            <person name="Nadendla S."/>
            <person name="Sichtig H."/>
        </authorList>
    </citation>
    <scope>NUCLEOTIDE SEQUENCE [LARGE SCALE GENOMIC DNA]</scope>
    <source>
        <strain evidence="3">FDAARGOS_387</strain>
    </source>
</reference>
<keyword evidence="2" id="KW-0238">DNA-binding</keyword>
<dbReference type="InterPro" id="IPR038026">
    <property type="entry name" value="MtlR-like_sf"/>
</dbReference>
<keyword evidence="3" id="KW-1185">Reference proteome</keyword>
<dbReference type="NCBIfam" id="NF007455">
    <property type="entry name" value="PRK10022.1"/>
    <property type="match status" value="1"/>
</dbReference>
<dbReference type="STRING" id="1111728.GCA_000427805_00651"/>
<dbReference type="RefSeq" id="WP_029096231.1">
    <property type="nucleotide sequence ID" value="NZ_BRLG01000011.1"/>
</dbReference>
<dbReference type="InterPro" id="IPR007761">
    <property type="entry name" value="MtlR-like"/>
</dbReference>
<dbReference type="Pfam" id="PF05068">
    <property type="entry name" value="MtlR"/>
    <property type="match status" value="1"/>
</dbReference>
<dbReference type="Gene3D" id="1.20.120.330">
    <property type="entry name" value="Nucleotidyltransferases domain 2"/>
    <property type="match status" value="1"/>
</dbReference>
<name>A0A2C6CZT9_9GAMM</name>
<evidence type="ECO:0000313" key="4">
    <source>
        <dbReference type="Proteomes" id="UP000373449"/>
    </source>
</evidence>
<evidence type="ECO:0000313" key="3">
    <source>
        <dbReference type="Proteomes" id="UP000224974"/>
    </source>
</evidence>
<organism evidence="1 3">
    <name type="scientific">Budvicia aquatica</name>
    <dbReference type="NCBI Taxonomy" id="82979"/>
    <lineage>
        <taxon>Bacteria</taxon>
        <taxon>Pseudomonadati</taxon>
        <taxon>Pseudomonadota</taxon>
        <taxon>Gammaproteobacteria</taxon>
        <taxon>Enterobacterales</taxon>
        <taxon>Budviciaceae</taxon>
        <taxon>Budvicia</taxon>
    </lineage>
</organism>
<evidence type="ECO:0000313" key="2">
    <source>
        <dbReference type="EMBL" id="VFS53118.1"/>
    </source>
</evidence>
<dbReference type="AlphaFoldDB" id="A0A2C6CZT9"/>
<dbReference type="Proteomes" id="UP000373449">
    <property type="component" value="Unassembled WGS sequence"/>
</dbReference>
<protein>
    <submittedName>
        <fullName evidence="1 2">Transcriptional regulator</fullName>
    </submittedName>
</protein>
<dbReference type="PANTHER" id="PTHR37941">
    <property type="entry name" value="FUMARASE E-RELATED"/>
    <property type="match status" value="1"/>
</dbReference>
<reference evidence="2 4" key="3">
    <citation type="submission" date="2019-03" db="EMBL/GenBank/DDBJ databases">
        <authorList>
            <consortium name="Pathogen Informatics"/>
        </authorList>
    </citation>
    <scope>NUCLEOTIDE SEQUENCE [LARGE SCALE GENOMIC DNA]</scope>
    <source>
        <strain evidence="2 4">NCTC12282</strain>
    </source>
</reference>
<dbReference type="OrthoDB" id="6496300at2"/>
<evidence type="ECO:0000313" key="1">
    <source>
        <dbReference type="EMBL" id="PHI32209.1"/>
    </source>
</evidence>
<dbReference type="Proteomes" id="UP000224974">
    <property type="component" value="Unassembled WGS sequence"/>
</dbReference>
<gene>
    <name evidence="2" type="primary">yggD</name>
    <name evidence="1" type="ORF">CRN84_24245</name>
    <name evidence="2" type="ORF">NCTC12282_06329</name>
</gene>
<dbReference type="EMBL" id="PDDX01000001">
    <property type="protein sequence ID" value="PHI32209.1"/>
    <property type="molecule type" value="Genomic_DNA"/>
</dbReference>
<dbReference type="SUPFAM" id="SSF158668">
    <property type="entry name" value="MtlR-like"/>
    <property type="match status" value="1"/>
</dbReference>
<dbReference type="EMBL" id="CAADJA010000002">
    <property type="protein sequence ID" value="VFS53118.1"/>
    <property type="molecule type" value="Genomic_DNA"/>
</dbReference>
<accession>A0A2C6CZT9</accession>
<dbReference type="PANTHER" id="PTHR37941:SF1">
    <property type="entry name" value="FUMARASE E-RELATED"/>
    <property type="match status" value="1"/>
</dbReference>
<reference evidence="1" key="1">
    <citation type="submission" date="2017-09" db="EMBL/GenBank/DDBJ databases">
        <title>FDA dAtabase for Regulatory Grade micrObial Sequences (FDA-ARGOS): Supporting development and validation of Infectious Disease Dx tests.</title>
        <authorList>
            <person name="Minogue T."/>
            <person name="Wolcott M."/>
            <person name="Wasieloski L."/>
            <person name="Aguilar W."/>
            <person name="Moore D."/>
            <person name="Tallon L.J."/>
            <person name="Sadzewicz L."/>
            <person name="Ott S."/>
            <person name="Zhao X."/>
            <person name="Nagaraj S."/>
            <person name="Vavikolanu K."/>
            <person name="Aluvathingal J."/>
            <person name="Nadendla S."/>
            <person name="Sichtig H."/>
        </authorList>
    </citation>
    <scope>NUCLEOTIDE SEQUENCE</scope>
    <source>
        <strain evidence="1">FDAARGOS_387</strain>
    </source>
</reference>